<feature type="non-terminal residue" evidence="1">
    <location>
        <position position="121"/>
    </location>
</feature>
<accession>A0A9D3YL37</accession>
<dbReference type="Proteomes" id="UP000828390">
    <property type="component" value="Unassembled WGS sequence"/>
</dbReference>
<dbReference type="AlphaFoldDB" id="A0A9D3YL37"/>
<protein>
    <submittedName>
        <fullName evidence="1">Uncharacterized protein</fullName>
    </submittedName>
</protein>
<reference evidence="1" key="2">
    <citation type="submission" date="2020-11" db="EMBL/GenBank/DDBJ databases">
        <authorList>
            <person name="McCartney M.A."/>
            <person name="Auch B."/>
            <person name="Kono T."/>
            <person name="Mallez S."/>
            <person name="Becker A."/>
            <person name="Gohl D.M."/>
            <person name="Silverstein K.A.T."/>
            <person name="Koren S."/>
            <person name="Bechman K.B."/>
            <person name="Herman A."/>
            <person name="Abrahante J.E."/>
            <person name="Garbe J."/>
        </authorList>
    </citation>
    <scope>NUCLEOTIDE SEQUENCE</scope>
    <source>
        <strain evidence="1">Duluth1</strain>
        <tissue evidence="1">Whole animal</tissue>
    </source>
</reference>
<name>A0A9D3YL37_DREPO</name>
<keyword evidence="2" id="KW-1185">Reference proteome</keyword>
<comment type="caution">
    <text evidence="1">The sequence shown here is derived from an EMBL/GenBank/DDBJ whole genome shotgun (WGS) entry which is preliminary data.</text>
</comment>
<evidence type="ECO:0000313" key="2">
    <source>
        <dbReference type="Proteomes" id="UP000828390"/>
    </source>
</evidence>
<gene>
    <name evidence="1" type="ORF">DPMN_075139</name>
</gene>
<dbReference type="EMBL" id="JAIWYP010000015">
    <property type="protein sequence ID" value="KAH3700168.1"/>
    <property type="molecule type" value="Genomic_DNA"/>
</dbReference>
<dbReference type="PANTHER" id="PTHR33153">
    <property type="entry name" value="MYND-TYPE DOMAIN-CONTAINING PROTEIN"/>
    <property type="match status" value="1"/>
</dbReference>
<organism evidence="1 2">
    <name type="scientific">Dreissena polymorpha</name>
    <name type="common">Zebra mussel</name>
    <name type="synonym">Mytilus polymorpha</name>
    <dbReference type="NCBI Taxonomy" id="45954"/>
    <lineage>
        <taxon>Eukaryota</taxon>
        <taxon>Metazoa</taxon>
        <taxon>Spiralia</taxon>
        <taxon>Lophotrochozoa</taxon>
        <taxon>Mollusca</taxon>
        <taxon>Bivalvia</taxon>
        <taxon>Autobranchia</taxon>
        <taxon>Heteroconchia</taxon>
        <taxon>Euheterodonta</taxon>
        <taxon>Imparidentia</taxon>
        <taxon>Neoheterodontei</taxon>
        <taxon>Myida</taxon>
        <taxon>Dreissenoidea</taxon>
        <taxon>Dreissenidae</taxon>
        <taxon>Dreissena</taxon>
    </lineage>
</organism>
<sequence>MPNRYEILLPYGTVQREIYEQYKKDVENPVCKSQFYKKWKENFQFVKAKKTNSFTRCTTCVTLERQLTKTTCTEMRAFYRQKKEEHNLRQMFERKTYYSKRELAQQSPRQHMSIIIDGMDQ</sequence>
<evidence type="ECO:0000313" key="1">
    <source>
        <dbReference type="EMBL" id="KAH3700168.1"/>
    </source>
</evidence>
<reference evidence="1" key="1">
    <citation type="journal article" date="2019" name="bioRxiv">
        <title>The Genome of the Zebra Mussel, Dreissena polymorpha: A Resource for Invasive Species Research.</title>
        <authorList>
            <person name="McCartney M.A."/>
            <person name="Auch B."/>
            <person name="Kono T."/>
            <person name="Mallez S."/>
            <person name="Zhang Y."/>
            <person name="Obille A."/>
            <person name="Becker A."/>
            <person name="Abrahante J.E."/>
            <person name="Garbe J."/>
            <person name="Badalamenti J.P."/>
            <person name="Herman A."/>
            <person name="Mangelson H."/>
            <person name="Liachko I."/>
            <person name="Sullivan S."/>
            <person name="Sone E.D."/>
            <person name="Koren S."/>
            <person name="Silverstein K.A.T."/>
            <person name="Beckman K.B."/>
            <person name="Gohl D.M."/>
        </authorList>
    </citation>
    <scope>NUCLEOTIDE SEQUENCE</scope>
    <source>
        <strain evidence="1">Duluth1</strain>
        <tissue evidence="1">Whole animal</tissue>
    </source>
</reference>
<dbReference type="PANTHER" id="PTHR33153:SF3">
    <property type="entry name" value="TRAFFICKING PROTEIN PARTICLE COMPLEX SUBUNIT 11 DOMAIN-CONTAINING PROTEIN"/>
    <property type="match status" value="1"/>
</dbReference>
<proteinExistence type="predicted"/>